<dbReference type="SMART" id="SM00345">
    <property type="entry name" value="HTH_GNTR"/>
    <property type="match status" value="1"/>
</dbReference>
<keyword evidence="2" id="KW-0238">DNA-binding</keyword>
<protein>
    <submittedName>
        <fullName evidence="5">GntR family transcriptional regulator</fullName>
    </submittedName>
</protein>
<dbReference type="InterPro" id="IPR050679">
    <property type="entry name" value="Bact_HTH_transcr_reg"/>
</dbReference>
<feature type="domain" description="HTH gntR-type" evidence="4">
    <location>
        <begin position="1"/>
        <end position="69"/>
    </location>
</feature>
<evidence type="ECO:0000259" key="4">
    <source>
        <dbReference type="PROSITE" id="PS50949"/>
    </source>
</evidence>
<accession>A0ABN1R7D9</accession>
<dbReference type="Pfam" id="PF07702">
    <property type="entry name" value="UTRA"/>
    <property type="match status" value="1"/>
</dbReference>
<dbReference type="RefSeq" id="WP_343955094.1">
    <property type="nucleotide sequence ID" value="NZ_BAAAHQ010000056.1"/>
</dbReference>
<evidence type="ECO:0000313" key="6">
    <source>
        <dbReference type="Proteomes" id="UP001501578"/>
    </source>
</evidence>
<name>A0ABN1R7D9_9ACTN</name>
<dbReference type="Proteomes" id="UP001501578">
    <property type="component" value="Unassembled WGS sequence"/>
</dbReference>
<dbReference type="InterPro" id="IPR036388">
    <property type="entry name" value="WH-like_DNA-bd_sf"/>
</dbReference>
<dbReference type="InterPro" id="IPR036390">
    <property type="entry name" value="WH_DNA-bd_sf"/>
</dbReference>
<keyword evidence="6" id="KW-1185">Reference proteome</keyword>
<evidence type="ECO:0000256" key="2">
    <source>
        <dbReference type="ARBA" id="ARBA00023125"/>
    </source>
</evidence>
<dbReference type="SMART" id="SM00866">
    <property type="entry name" value="UTRA"/>
    <property type="match status" value="1"/>
</dbReference>
<evidence type="ECO:0000313" key="5">
    <source>
        <dbReference type="EMBL" id="GAA0952943.1"/>
    </source>
</evidence>
<proteinExistence type="predicted"/>
<dbReference type="PANTHER" id="PTHR44846">
    <property type="entry name" value="MANNOSYL-D-GLYCERATE TRANSPORT/METABOLISM SYSTEM REPRESSOR MNGR-RELATED"/>
    <property type="match status" value="1"/>
</dbReference>
<dbReference type="Gene3D" id="3.40.1410.10">
    <property type="entry name" value="Chorismate lyase-like"/>
    <property type="match status" value="1"/>
</dbReference>
<dbReference type="PROSITE" id="PS50949">
    <property type="entry name" value="HTH_GNTR"/>
    <property type="match status" value="1"/>
</dbReference>
<dbReference type="PANTHER" id="PTHR44846:SF17">
    <property type="entry name" value="GNTR-FAMILY TRANSCRIPTIONAL REGULATOR"/>
    <property type="match status" value="1"/>
</dbReference>
<dbReference type="SUPFAM" id="SSF64288">
    <property type="entry name" value="Chorismate lyase-like"/>
    <property type="match status" value="1"/>
</dbReference>
<dbReference type="InterPro" id="IPR000524">
    <property type="entry name" value="Tscrpt_reg_HTH_GntR"/>
</dbReference>
<dbReference type="CDD" id="cd07377">
    <property type="entry name" value="WHTH_GntR"/>
    <property type="match status" value="1"/>
</dbReference>
<reference evidence="5 6" key="1">
    <citation type="journal article" date="2019" name="Int. J. Syst. Evol. Microbiol.">
        <title>The Global Catalogue of Microorganisms (GCM) 10K type strain sequencing project: providing services to taxonomists for standard genome sequencing and annotation.</title>
        <authorList>
            <consortium name="The Broad Institute Genomics Platform"/>
            <consortium name="The Broad Institute Genome Sequencing Center for Infectious Disease"/>
            <person name="Wu L."/>
            <person name="Ma J."/>
        </authorList>
    </citation>
    <scope>NUCLEOTIDE SEQUENCE [LARGE SCALE GENOMIC DNA]</scope>
    <source>
        <strain evidence="5 6">JCM 11136</strain>
    </source>
</reference>
<dbReference type="InterPro" id="IPR028978">
    <property type="entry name" value="Chorismate_lyase_/UTRA_dom_sf"/>
</dbReference>
<gene>
    <name evidence="5" type="ORF">GCM10009560_75150</name>
</gene>
<dbReference type="InterPro" id="IPR011663">
    <property type="entry name" value="UTRA"/>
</dbReference>
<dbReference type="SUPFAM" id="SSF46785">
    <property type="entry name" value="Winged helix' DNA-binding domain"/>
    <property type="match status" value="1"/>
</dbReference>
<evidence type="ECO:0000256" key="3">
    <source>
        <dbReference type="ARBA" id="ARBA00023163"/>
    </source>
</evidence>
<organism evidence="5 6">
    <name type="scientific">Nonomuraea longicatena</name>
    <dbReference type="NCBI Taxonomy" id="83682"/>
    <lineage>
        <taxon>Bacteria</taxon>
        <taxon>Bacillati</taxon>
        <taxon>Actinomycetota</taxon>
        <taxon>Actinomycetes</taxon>
        <taxon>Streptosporangiales</taxon>
        <taxon>Streptosporangiaceae</taxon>
        <taxon>Nonomuraea</taxon>
    </lineage>
</organism>
<keyword evidence="3" id="KW-0804">Transcription</keyword>
<comment type="caution">
    <text evidence="5">The sequence shown here is derived from an EMBL/GenBank/DDBJ whole genome shotgun (WGS) entry which is preliminary data.</text>
</comment>
<dbReference type="Gene3D" id="1.10.10.10">
    <property type="entry name" value="Winged helix-like DNA-binding domain superfamily/Winged helix DNA-binding domain"/>
    <property type="match status" value="1"/>
</dbReference>
<dbReference type="EMBL" id="BAAAHQ010000056">
    <property type="protein sequence ID" value="GAA0952943.1"/>
    <property type="molecule type" value="Genomic_DNA"/>
</dbReference>
<sequence>MARWREVAQALREAIAADTYPPGTKIPKEEELERMYGCSRTTIRRAVAQLTAEGLLTPVRRGGTTVREQPERAVLALDTQAHRDEIGYYFSQTVQNLRALRPPTVTHGPCPPDIAPLLGLRPADPVVVRDRVLGDPATGDVVQLATSYLPADLAASTVLAEADTGPGGIYDRMETDLGWGRLDWEGVITARPATPEEAELLRLAAGVPVLCVTRMSIATAGAAEGRVVEVNTTRRDASRVEIRYPITRAATAPTEV</sequence>
<evidence type="ECO:0000256" key="1">
    <source>
        <dbReference type="ARBA" id="ARBA00023015"/>
    </source>
</evidence>
<dbReference type="PRINTS" id="PR00035">
    <property type="entry name" value="HTHGNTR"/>
</dbReference>
<dbReference type="Pfam" id="PF00392">
    <property type="entry name" value="GntR"/>
    <property type="match status" value="1"/>
</dbReference>
<keyword evidence="1" id="KW-0805">Transcription regulation</keyword>